<sequence>MNKKLLLAILACGVISAGFLIYGPVQAVSLNFPNLYQISFTGTNTNPDADLDGSGNVYVVYERGGSIYYKMNRGAEQLAAVGTNPDLAVDSAGNAHMAYLSGSDVMYTKLVAGVWSAPATVAAGNYATIDTDSSNYAYIAYSVIGGDGYSDVFYATNAAGVFASTIIKDGSLVAGVLDENYTTPNIKIDTNGKYHIAFIYTNNAGTGESYVQIETDAADGDSTSASFAADSVSLGKNSLALDGSNSAYIAFARTPLSIKYAKVTTSFTWTETTIISLLAGGGIEPAIAVNGATIDVAYNSGGNVKYKEDSGAGFGAAETIDAGLNPAALLGSHFAYYEKSGNIWLATDQSIADTNLPVVSGVAEGGLYNTSKIITFTDDEAVPTATLDGAAFASGDAVLADGAHTLIVTDGINSVTVNFTIDATAPVITGVSDGSTYTSAIASIDFADGAGSGIATATLNGSAFISGAGVSTNGAYTLIVTDNAGNAATVAFTIAIPVTVTPPPATGGGGGGGGPVDPTIYAYNQSLALDGARPGVLTWNFNPSVTAKLEVPVGAVAASTVFKIETAPVNEYGLPVSSLGAILIGNQAFKITAYDANNLPVAGFLKPLKITLTIDGIKVNLTDLGAYYFDAQTAQWLKISDAVFNQINGAVVFSTDYLGIFAVYKVAGTPATLATTAAPVILPAGQVLGATYCGNDYKNGDLIRNTVDKKIYVLINGYKSHITSLTELRAKYAGQVIYNVSPEAIACYQDYTGQVLGASYAALLPNGSLIRNSVNFRIYVVKDGKKLYIPTLDELRAHYAGLKINNLAPAEIDLYQNY</sequence>
<dbReference type="Proteomes" id="UP000178432">
    <property type="component" value="Unassembled WGS sequence"/>
</dbReference>
<evidence type="ECO:0000313" key="2">
    <source>
        <dbReference type="Proteomes" id="UP000178432"/>
    </source>
</evidence>
<protein>
    <recommendedName>
        <fullName evidence="3">HYR domain-containing protein</fullName>
    </recommendedName>
</protein>
<gene>
    <name evidence="1" type="ORF">A2663_01945</name>
</gene>
<organism evidence="1 2">
    <name type="scientific">Candidatus Buchananbacteria bacterium RIFCSPHIGHO2_01_FULL_46_12</name>
    <dbReference type="NCBI Taxonomy" id="1797536"/>
    <lineage>
        <taxon>Bacteria</taxon>
        <taxon>Candidatus Buchananiibacteriota</taxon>
    </lineage>
</organism>
<accession>A0A1G1Y0I8</accession>
<dbReference type="AlphaFoldDB" id="A0A1G1Y0I8"/>
<evidence type="ECO:0000313" key="1">
    <source>
        <dbReference type="EMBL" id="OGY45849.1"/>
    </source>
</evidence>
<proteinExistence type="predicted"/>
<comment type="caution">
    <text evidence="1">The sequence shown here is derived from an EMBL/GenBank/DDBJ whole genome shotgun (WGS) entry which is preliminary data.</text>
</comment>
<dbReference type="EMBL" id="MHIF01000071">
    <property type="protein sequence ID" value="OGY45849.1"/>
    <property type="molecule type" value="Genomic_DNA"/>
</dbReference>
<evidence type="ECO:0008006" key="3">
    <source>
        <dbReference type="Google" id="ProtNLM"/>
    </source>
</evidence>
<reference evidence="1 2" key="1">
    <citation type="journal article" date="2016" name="Nat. Commun.">
        <title>Thousands of microbial genomes shed light on interconnected biogeochemical processes in an aquifer system.</title>
        <authorList>
            <person name="Anantharaman K."/>
            <person name="Brown C.T."/>
            <person name="Hug L.A."/>
            <person name="Sharon I."/>
            <person name="Castelle C.J."/>
            <person name="Probst A.J."/>
            <person name="Thomas B.C."/>
            <person name="Singh A."/>
            <person name="Wilkins M.J."/>
            <person name="Karaoz U."/>
            <person name="Brodie E.L."/>
            <person name="Williams K.H."/>
            <person name="Hubbard S.S."/>
            <person name="Banfield J.F."/>
        </authorList>
    </citation>
    <scope>NUCLEOTIDE SEQUENCE [LARGE SCALE GENOMIC DNA]</scope>
</reference>
<name>A0A1G1Y0I8_9BACT</name>